<name>A0ABS5YUJ7_9ACTN</name>
<protein>
    <recommendedName>
        <fullName evidence="4">DUF4386 family protein</fullName>
    </recommendedName>
</protein>
<dbReference type="RefSeq" id="WP_215789795.1">
    <property type="nucleotide sequence ID" value="NZ_JAHKKG010000007.1"/>
</dbReference>
<evidence type="ECO:0000313" key="3">
    <source>
        <dbReference type="Proteomes" id="UP001519654"/>
    </source>
</evidence>
<feature type="transmembrane region" description="Helical" evidence="1">
    <location>
        <begin position="158"/>
        <end position="177"/>
    </location>
</feature>
<feature type="transmembrane region" description="Helical" evidence="1">
    <location>
        <begin position="127"/>
        <end position="151"/>
    </location>
</feature>
<organism evidence="2 3">
    <name type="scientific">Paractinoplanes bogorensis</name>
    <dbReference type="NCBI Taxonomy" id="1610840"/>
    <lineage>
        <taxon>Bacteria</taxon>
        <taxon>Bacillati</taxon>
        <taxon>Actinomycetota</taxon>
        <taxon>Actinomycetes</taxon>
        <taxon>Micromonosporales</taxon>
        <taxon>Micromonosporaceae</taxon>
        <taxon>Paractinoplanes</taxon>
    </lineage>
</organism>
<feature type="transmembrane region" description="Helical" evidence="1">
    <location>
        <begin position="183"/>
        <end position="201"/>
    </location>
</feature>
<comment type="caution">
    <text evidence="2">The sequence shown here is derived from an EMBL/GenBank/DDBJ whole genome shotgun (WGS) entry which is preliminary data.</text>
</comment>
<feature type="transmembrane region" description="Helical" evidence="1">
    <location>
        <begin position="79"/>
        <end position="107"/>
    </location>
</feature>
<keyword evidence="3" id="KW-1185">Reference proteome</keyword>
<dbReference type="EMBL" id="JAHKKG010000007">
    <property type="protein sequence ID" value="MBU2666349.1"/>
    <property type="molecule type" value="Genomic_DNA"/>
</dbReference>
<keyword evidence="1" id="KW-0812">Transmembrane</keyword>
<accession>A0ABS5YUJ7</accession>
<gene>
    <name evidence="2" type="ORF">KOI35_22865</name>
</gene>
<feature type="transmembrane region" description="Helical" evidence="1">
    <location>
        <begin position="47"/>
        <end position="67"/>
    </location>
</feature>
<proteinExistence type="predicted"/>
<keyword evidence="1" id="KW-1133">Transmembrane helix</keyword>
<dbReference type="Proteomes" id="UP001519654">
    <property type="component" value="Unassembled WGS sequence"/>
</dbReference>
<evidence type="ECO:0008006" key="4">
    <source>
        <dbReference type="Google" id="ProtNLM"/>
    </source>
</evidence>
<evidence type="ECO:0000256" key="1">
    <source>
        <dbReference type="SAM" id="Phobius"/>
    </source>
</evidence>
<keyword evidence="1" id="KW-0472">Membrane</keyword>
<evidence type="ECO:0000313" key="2">
    <source>
        <dbReference type="EMBL" id="MBU2666349.1"/>
    </source>
</evidence>
<reference evidence="2 3" key="1">
    <citation type="submission" date="2021-06" db="EMBL/GenBank/DDBJ databases">
        <title>Actinoplanes lichenicola sp. nov., and Actinoplanes ovalisporus sp. nov., isolated from lichen in Thailand.</title>
        <authorList>
            <person name="Saeng-In P."/>
            <person name="Kanchanasin P."/>
            <person name="Yuki M."/>
            <person name="Kudo T."/>
            <person name="Ohkuma M."/>
            <person name="Phongsopitanun W."/>
            <person name="Tanasupawat S."/>
        </authorList>
    </citation>
    <scope>NUCLEOTIDE SEQUENCE [LARGE SCALE GENOMIC DNA]</scope>
    <source>
        <strain evidence="2 3">NBRC 110975</strain>
    </source>
</reference>
<sequence length="220" mass="22526">MDIRTVSRRFGAASLILGPLALAIPLTVTDESAPVADQLRDYAGHSGLALTSNLLLFPLMLLVPAMVYAGRLATPKLGFFGGGIAAFGWLCGLIGIGGGGILLYQASQQADQGAAASMVEAVNGDPVYGTLVGVFVLGHLVGMIVLGIGLLRAKMVPTWAAALFTAYPVLHFAGNAVNPIVDTVAGVVLLVGCVVLATRLVRTPGEEPIPYAAAAQHNPA</sequence>